<sequence>MKEFLFGYPVTYAQVDIRNKDQYDKLICKLLQRGIVWPLDSSINNHIVYASYPSSWEEINIPQELNKISNDISCYFLKDRDIKLSNKRILNKFIDQDFYEWVSQLNKKKKISAILTYFSGAEISPKTISKIRSLGIPIFTFHLDDRLHFFGRLIGMHFSGPVRVCNMYDLNLSSSIYSLKQYAFFKSLVLYWPEGVNPNYFKPREYPKFKYDVVFIGRKYGDREALIKYLRGKGIQIKCFGYGWEETGSISNDEYVEIINSSKVVLGLGYISFTRFQTLKGRDFEVPSCGAVYITSFNKEIENQFVIGKEIFTYNNWEECGKYIKMILHNPEIANEVRKNARTAVLNKHSWEIRFRKLFFNEG</sequence>
<name>A0A1J5SEZ7_9ZZZZ</name>
<dbReference type="EMBL" id="MLJW01000040">
    <property type="protein sequence ID" value="OIR07009.1"/>
    <property type="molecule type" value="Genomic_DNA"/>
</dbReference>
<dbReference type="SUPFAM" id="SSF53756">
    <property type="entry name" value="UDP-Glycosyltransferase/glycogen phosphorylase"/>
    <property type="match status" value="1"/>
</dbReference>
<dbReference type="Pfam" id="PF13524">
    <property type="entry name" value="Glyco_trans_1_2"/>
    <property type="match status" value="1"/>
</dbReference>
<dbReference type="Gene3D" id="3.40.50.2000">
    <property type="entry name" value="Glycogen Phosphorylase B"/>
    <property type="match status" value="1"/>
</dbReference>
<gene>
    <name evidence="2" type="ORF">GALL_109160</name>
</gene>
<organism evidence="2">
    <name type="scientific">mine drainage metagenome</name>
    <dbReference type="NCBI Taxonomy" id="410659"/>
    <lineage>
        <taxon>unclassified sequences</taxon>
        <taxon>metagenomes</taxon>
        <taxon>ecological metagenomes</taxon>
    </lineage>
</organism>
<accession>A0A1J5SEZ7</accession>
<protein>
    <recommendedName>
        <fullName evidence="1">Spore protein YkvP/CgeB glycosyl transferase-like domain-containing protein</fullName>
    </recommendedName>
</protein>
<evidence type="ECO:0000259" key="1">
    <source>
        <dbReference type="Pfam" id="PF13524"/>
    </source>
</evidence>
<comment type="caution">
    <text evidence="2">The sequence shown here is derived from an EMBL/GenBank/DDBJ whole genome shotgun (WGS) entry which is preliminary data.</text>
</comment>
<evidence type="ECO:0000313" key="2">
    <source>
        <dbReference type="EMBL" id="OIR07009.1"/>
    </source>
</evidence>
<dbReference type="AlphaFoldDB" id="A0A1J5SEZ7"/>
<proteinExistence type="predicted"/>
<feature type="domain" description="Spore protein YkvP/CgeB glycosyl transferase-like" evidence="1">
    <location>
        <begin position="224"/>
        <end position="358"/>
    </location>
</feature>
<dbReference type="InterPro" id="IPR055259">
    <property type="entry name" value="YkvP/CgeB_Glyco_trans-like"/>
</dbReference>
<reference evidence="2" key="1">
    <citation type="submission" date="2016-10" db="EMBL/GenBank/DDBJ databases">
        <title>Sequence of Gallionella enrichment culture.</title>
        <authorList>
            <person name="Poehlein A."/>
            <person name="Muehling M."/>
            <person name="Daniel R."/>
        </authorList>
    </citation>
    <scope>NUCLEOTIDE SEQUENCE</scope>
</reference>